<keyword evidence="5" id="KW-0436">Ligase</keyword>
<dbReference type="Gene3D" id="3.40.50.10420">
    <property type="entry name" value="NagB/RpiA/CoA transferase-like"/>
    <property type="match status" value="1"/>
</dbReference>
<keyword evidence="4" id="KW-0479">Metal-binding</keyword>
<evidence type="ECO:0000313" key="5">
    <source>
        <dbReference type="EMBL" id="MEQ2562261.1"/>
    </source>
</evidence>
<gene>
    <name evidence="5" type="ORF">WMO41_03585</name>
</gene>
<dbReference type="Proteomes" id="UP001437460">
    <property type="component" value="Unassembled WGS sequence"/>
</dbReference>
<evidence type="ECO:0000313" key="6">
    <source>
        <dbReference type="Proteomes" id="UP001437460"/>
    </source>
</evidence>
<keyword evidence="2 4" id="KW-0547">Nucleotide-binding</keyword>
<organism evidence="5 6">
    <name type="scientific">Ventrimonas faecis</name>
    <dbReference type="NCBI Taxonomy" id="3133170"/>
    <lineage>
        <taxon>Bacteria</taxon>
        <taxon>Bacillati</taxon>
        <taxon>Bacillota</taxon>
        <taxon>Clostridia</taxon>
        <taxon>Lachnospirales</taxon>
        <taxon>Lachnospiraceae</taxon>
        <taxon>Ventrimonas</taxon>
    </lineage>
</organism>
<dbReference type="PIRSF" id="PIRSF006806">
    <property type="entry name" value="FTHF_cligase"/>
    <property type="match status" value="1"/>
</dbReference>
<comment type="caution">
    <text evidence="5">The sequence shown here is derived from an EMBL/GenBank/DDBJ whole genome shotgun (WGS) entry which is preliminary data.</text>
</comment>
<keyword evidence="6" id="KW-1185">Reference proteome</keyword>
<evidence type="ECO:0000256" key="2">
    <source>
        <dbReference type="ARBA" id="ARBA00022741"/>
    </source>
</evidence>
<keyword evidence="4" id="KW-0460">Magnesium</keyword>
<name>A0ABV1HJG7_9FIRM</name>
<comment type="cofactor">
    <cofactor evidence="4">
        <name>Mg(2+)</name>
        <dbReference type="ChEBI" id="CHEBI:18420"/>
    </cofactor>
</comment>
<dbReference type="GO" id="GO:0030272">
    <property type="term" value="F:5-formyltetrahydrofolate cyclo-ligase activity"/>
    <property type="evidence" value="ECO:0007669"/>
    <property type="project" value="UniProtKB-EC"/>
</dbReference>
<evidence type="ECO:0000256" key="4">
    <source>
        <dbReference type="RuleBase" id="RU361279"/>
    </source>
</evidence>
<dbReference type="PANTHER" id="PTHR23407:SF1">
    <property type="entry name" value="5-FORMYLTETRAHYDROFOLATE CYCLO-LIGASE"/>
    <property type="match status" value="1"/>
</dbReference>
<dbReference type="InterPro" id="IPR002698">
    <property type="entry name" value="FTHF_cligase"/>
</dbReference>
<comment type="similarity">
    <text evidence="1 4">Belongs to the 5-formyltetrahydrofolate cyclo-ligase family.</text>
</comment>
<dbReference type="PANTHER" id="PTHR23407">
    <property type="entry name" value="ATPASE INHIBITOR/5-FORMYLTETRAHYDROFOLATE CYCLO-LIGASE"/>
    <property type="match status" value="1"/>
</dbReference>
<dbReference type="EC" id="6.3.3.2" evidence="4"/>
<dbReference type="RefSeq" id="WP_349228588.1">
    <property type="nucleotide sequence ID" value="NZ_JBBMFJ010000004.1"/>
</dbReference>
<reference evidence="5 6" key="1">
    <citation type="submission" date="2024-03" db="EMBL/GenBank/DDBJ databases">
        <title>Human intestinal bacterial collection.</title>
        <authorList>
            <person name="Pauvert C."/>
            <person name="Hitch T.C.A."/>
            <person name="Clavel T."/>
        </authorList>
    </citation>
    <scope>NUCLEOTIDE SEQUENCE [LARGE SCALE GENOMIC DNA]</scope>
    <source>
        <strain evidence="5 6">CLA-AP-H27</strain>
    </source>
</reference>
<evidence type="ECO:0000256" key="3">
    <source>
        <dbReference type="ARBA" id="ARBA00022840"/>
    </source>
</evidence>
<dbReference type="Pfam" id="PF01812">
    <property type="entry name" value="5-FTHF_cyc-lig"/>
    <property type="match status" value="1"/>
</dbReference>
<evidence type="ECO:0000256" key="1">
    <source>
        <dbReference type="ARBA" id="ARBA00010638"/>
    </source>
</evidence>
<protein>
    <recommendedName>
        <fullName evidence="4">5-formyltetrahydrofolate cyclo-ligase</fullName>
        <ecNumber evidence="4">6.3.3.2</ecNumber>
    </recommendedName>
</protein>
<keyword evidence="3 4" id="KW-0067">ATP-binding</keyword>
<accession>A0ABV1HJG7</accession>
<comment type="catalytic activity">
    <reaction evidence="4">
        <text>(6S)-5-formyl-5,6,7,8-tetrahydrofolate + ATP = (6R)-5,10-methenyltetrahydrofolate + ADP + phosphate</text>
        <dbReference type="Rhea" id="RHEA:10488"/>
        <dbReference type="ChEBI" id="CHEBI:30616"/>
        <dbReference type="ChEBI" id="CHEBI:43474"/>
        <dbReference type="ChEBI" id="CHEBI:57455"/>
        <dbReference type="ChEBI" id="CHEBI:57457"/>
        <dbReference type="ChEBI" id="CHEBI:456216"/>
        <dbReference type="EC" id="6.3.3.2"/>
    </reaction>
</comment>
<dbReference type="SUPFAM" id="SSF100950">
    <property type="entry name" value="NagB/RpiA/CoA transferase-like"/>
    <property type="match status" value="1"/>
</dbReference>
<dbReference type="NCBIfam" id="TIGR02727">
    <property type="entry name" value="MTHFS_bact"/>
    <property type="match status" value="1"/>
</dbReference>
<sequence length="198" mass="22386">MAESKIPSLKKEIRRQIRTLRAELLKPESIGRKEIMDANIRNQVLALLTGLRAETELPATVYLYASFGGEVDTFGLMDVLWQQGFSVALPRVAGERMDFYLVRGQKDLVRGFREILEPAGHCEKADCPQAVVITPGTAFTREGDRMGYGGGFYDRFFSEEPEHKRVAVCYPFQIFPVLPTEEHDKRMDVVLTGEQENG</sequence>
<proteinExistence type="inferred from homology"/>
<dbReference type="InterPro" id="IPR024185">
    <property type="entry name" value="FTHF_cligase-like_sf"/>
</dbReference>
<dbReference type="EMBL" id="JBBMFJ010000004">
    <property type="protein sequence ID" value="MEQ2562261.1"/>
    <property type="molecule type" value="Genomic_DNA"/>
</dbReference>
<dbReference type="InterPro" id="IPR037171">
    <property type="entry name" value="NagB/RpiA_transferase-like"/>
</dbReference>